<dbReference type="NCBIfam" id="NF002527">
    <property type="entry name" value="PRK01966.1-3"/>
    <property type="match status" value="1"/>
</dbReference>
<accession>A0A9D2ZUL3</accession>
<evidence type="ECO:0000256" key="16">
    <source>
        <dbReference type="PIRSR" id="PIRSR039102-3"/>
    </source>
</evidence>
<dbReference type="SUPFAM" id="SSF52440">
    <property type="entry name" value="PreATP-grasp domain"/>
    <property type="match status" value="1"/>
</dbReference>
<evidence type="ECO:0000313" key="20">
    <source>
        <dbReference type="Proteomes" id="UP000787625"/>
    </source>
</evidence>
<dbReference type="InterPro" id="IPR013815">
    <property type="entry name" value="ATP_grasp_subdomain_1"/>
</dbReference>
<dbReference type="GO" id="GO:0046872">
    <property type="term" value="F:metal ion binding"/>
    <property type="evidence" value="ECO:0007669"/>
    <property type="project" value="UniProtKB-KW"/>
</dbReference>
<protein>
    <recommendedName>
        <fullName evidence="4 14">D-alanine--D-alanine ligase</fullName>
        <ecNumber evidence="4 14">6.3.2.4</ecNumber>
    </recommendedName>
    <alternativeName>
        <fullName evidence="14">D-Ala-D-Ala ligase</fullName>
    </alternativeName>
    <alternativeName>
        <fullName evidence="14">D-alanylalanine synthetase</fullName>
    </alternativeName>
</protein>
<comment type="caution">
    <text evidence="19">The sequence shown here is derived from an EMBL/GenBank/DDBJ whole genome shotgun (WGS) entry which is preliminary data.</text>
</comment>
<dbReference type="GO" id="GO:0005524">
    <property type="term" value="F:ATP binding"/>
    <property type="evidence" value="ECO:0007669"/>
    <property type="project" value="UniProtKB-UniRule"/>
</dbReference>
<feature type="active site" evidence="15">
    <location>
        <position position="299"/>
    </location>
</feature>
<dbReference type="Proteomes" id="UP000787625">
    <property type="component" value="Unassembled WGS sequence"/>
</dbReference>
<dbReference type="GO" id="GO:0008360">
    <property type="term" value="P:regulation of cell shape"/>
    <property type="evidence" value="ECO:0007669"/>
    <property type="project" value="UniProtKB-KW"/>
</dbReference>
<dbReference type="InterPro" id="IPR011761">
    <property type="entry name" value="ATP-grasp"/>
</dbReference>
<feature type="active site" evidence="15">
    <location>
        <position position="15"/>
    </location>
</feature>
<evidence type="ECO:0000313" key="19">
    <source>
        <dbReference type="EMBL" id="HJD53197.1"/>
    </source>
</evidence>
<keyword evidence="10 14" id="KW-0133">Cell shape</keyword>
<keyword evidence="5 14" id="KW-0963">Cytoplasm</keyword>
<evidence type="ECO:0000256" key="3">
    <source>
        <dbReference type="ARBA" id="ARBA00010871"/>
    </source>
</evidence>
<evidence type="ECO:0000256" key="7">
    <source>
        <dbReference type="ARBA" id="ARBA00022723"/>
    </source>
</evidence>
<comment type="subcellular location">
    <subcellularLocation>
        <location evidence="2 14">Cytoplasm</location>
    </subcellularLocation>
</comment>
<evidence type="ECO:0000256" key="11">
    <source>
        <dbReference type="ARBA" id="ARBA00022984"/>
    </source>
</evidence>
<dbReference type="PANTHER" id="PTHR23132">
    <property type="entry name" value="D-ALANINE--D-ALANINE LIGASE"/>
    <property type="match status" value="1"/>
</dbReference>
<feature type="binding site" evidence="16">
    <location>
        <position position="275"/>
    </location>
    <ligand>
        <name>Mg(2+)</name>
        <dbReference type="ChEBI" id="CHEBI:18420"/>
        <label>1</label>
    </ligand>
</feature>
<dbReference type="PROSITE" id="PS00843">
    <property type="entry name" value="DALA_DALA_LIGASE_1"/>
    <property type="match status" value="1"/>
</dbReference>
<keyword evidence="7 16" id="KW-0479">Metal-binding</keyword>
<feature type="binding site" evidence="16">
    <location>
        <position position="288"/>
    </location>
    <ligand>
        <name>Mg(2+)</name>
        <dbReference type="ChEBI" id="CHEBI:18420"/>
        <label>1</label>
    </ligand>
</feature>
<reference evidence="19" key="2">
    <citation type="submission" date="2021-04" db="EMBL/GenBank/DDBJ databases">
        <authorList>
            <person name="Gilroy R."/>
        </authorList>
    </citation>
    <scope>NUCLEOTIDE SEQUENCE</scope>
    <source>
        <strain evidence="19">MalCec1-1739</strain>
    </source>
</reference>
<evidence type="ECO:0000256" key="10">
    <source>
        <dbReference type="ARBA" id="ARBA00022960"/>
    </source>
</evidence>
<dbReference type="Pfam" id="PF07478">
    <property type="entry name" value="Dala_Dala_lig_C"/>
    <property type="match status" value="1"/>
</dbReference>
<dbReference type="Gene3D" id="3.30.470.20">
    <property type="entry name" value="ATP-grasp fold, B domain"/>
    <property type="match status" value="1"/>
</dbReference>
<dbReference type="GO" id="GO:0009252">
    <property type="term" value="P:peptidoglycan biosynthetic process"/>
    <property type="evidence" value="ECO:0007669"/>
    <property type="project" value="UniProtKB-UniRule"/>
</dbReference>
<dbReference type="InterPro" id="IPR011127">
    <property type="entry name" value="Dala_Dala_lig_N"/>
</dbReference>
<dbReference type="PROSITE" id="PS00844">
    <property type="entry name" value="DALA_DALA_LIGASE_2"/>
    <property type="match status" value="1"/>
</dbReference>
<evidence type="ECO:0000256" key="13">
    <source>
        <dbReference type="ARBA" id="ARBA00047614"/>
    </source>
</evidence>
<feature type="domain" description="ATP-grasp" evidence="18">
    <location>
        <begin position="121"/>
        <end position="321"/>
    </location>
</feature>
<dbReference type="InterPro" id="IPR000291">
    <property type="entry name" value="D-Ala_lig_Van_CS"/>
</dbReference>
<dbReference type="GO" id="GO:0071555">
    <property type="term" value="P:cell wall organization"/>
    <property type="evidence" value="ECO:0007669"/>
    <property type="project" value="UniProtKB-KW"/>
</dbReference>
<evidence type="ECO:0000256" key="15">
    <source>
        <dbReference type="PIRSR" id="PIRSR039102-1"/>
    </source>
</evidence>
<sequence length="326" mass="35548">MKRNIAIVAGGDTSEAGVSMESAKGIYSFIDRDVYDTYIVKIHHGEWKVIIDGQEAADIDKNDFSFTLGGQKVKLDFAYITVHGTPGEDGHLQGYFEMMGIPYSNCGVLASAMTYNKFVCNHYLATYGIKIADSLCIRRGQTPPASEIISRIGLPCFVKPNLGGSSFGVSKVKEAGQLDEAIRKAFGEADEVMVEALMSGTEVTCGCYGSGGKITVLPVTEVVTKNEFFDYNAKYNGQVEEITPARISDDLTRRIGQVTTAVYEILGCKGIIRVDYIITDGDKINLLEVNTTPGMTKTSFIPQQIRAAGLDIKAVMTEIIEDNIQR</sequence>
<dbReference type="Gene3D" id="3.30.1490.20">
    <property type="entry name" value="ATP-grasp fold, A domain"/>
    <property type="match status" value="1"/>
</dbReference>
<dbReference type="InterPro" id="IPR016185">
    <property type="entry name" value="PreATP-grasp_dom_sf"/>
</dbReference>
<feature type="binding site" evidence="16">
    <location>
        <position position="290"/>
    </location>
    <ligand>
        <name>Mg(2+)</name>
        <dbReference type="ChEBI" id="CHEBI:18420"/>
        <label>2</label>
    </ligand>
</feature>
<evidence type="ECO:0000256" key="4">
    <source>
        <dbReference type="ARBA" id="ARBA00012216"/>
    </source>
</evidence>
<gene>
    <name evidence="14" type="primary">ddl</name>
    <name evidence="19" type="ORF">IAA93_05690</name>
</gene>
<dbReference type="NCBIfam" id="TIGR01205">
    <property type="entry name" value="D_ala_D_alaTIGR"/>
    <property type="match status" value="1"/>
</dbReference>
<dbReference type="NCBIfam" id="NF002378">
    <property type="entry name" value="PRK01372.1"/>
    <property type="match status" value="1"/>
</dbReference>
<evidence type="ECO:0000256" key="6">
    <source>
        <dbReference type="ARBA" id="ARBA00022598"/>
    </source>
</evidence>
<organism evidence="19 20">
    <name type="scientific">Candidatus Avibacteroides avistercoris</name>
    <dbReference type="NCBI Taxonomy" id="2840690"/>
    <lineage>
        <taxon>Bacteria</taxon>
        <taxon>Pseudomonadati</taxon>
        <taxon>Bacteroidota</taxon>
        <taxon>Bacteroidia</taxon>
        <taxon>Bacteroidales</taxon>
        <taxon>Bacteroidaceae</taxon>
        <taxon>Bacteroidaceae incertae sedis</taxon>
        <taxon>Candidatus Avibacteroides</taxon>
    </lineage>
</organism>
<dbReference type="AlphaFoldDB" id="A0A9D2ZUL3"/>
<keyword evidence="12 14" id="KW-0961">Cell wall biogenesis/degradation</keyword>
<evidence type="ECO:0000256" key="1">
    <source>
        <dbReference type="ARBA" id="ARBA00001936"/>
    </source>
</evidence>
<keyword evidence="8 17" id="KW-0547">Nucleotide-binding</keyword>
<dbReference type="InterPro" id="IPR005905">
    <property type="entry name" value="D_ala_D_ala"/>
</dbReference>
<dbReference type="PIRSF" id="PIRSF039102">
    <property type="entry name" value="Ddl/VanB"/>
    <property type="match status" value="1"/>
</dbReference>
<comment type="similarity">
    <text evidence="3 14">Belongs to the D-alanine--D-alanine ligase family.</text>
</comment>
<evidence type="ECO:0000256" key="14">
    <source>
        <dbReference type="HAMAP-Rule" id="MF_00047"/>
    </source>
</evidence>
<comment type="pathway">
    <text evidence="14">Cell wall biogenesis; peptidoglycan biosynthesis.</text>
</comment>
<dbReference type="Pfam" id="PF01820">
    <property type="entry name" value="Dala_Dala_lig_N"/>
    <property type="match status" value="1"/>
</dbReference>
<evidence type="ECO:0000256" key="9">
    <source>
        <dbReference type="ARBA" id="ARBA00022840"/>
    </source>
</evidence>
<keyword evidence="11 14" id="KW-0573">Peptidoglycan synthesis</keyword>
<name>A0A9D2ZUL3_9BACT</name>
<dbReference type="PANTHER" id="PTHR23132:SF23">
    <property type="entry name" value="D-ALANINE--D-ALANINE LIGASE B"/>
    <property type="match status" value="1"/>
</dbReference>
<dbReference type="EMBL" id="DWUP01000122">
    <property type="protein sequence ID" value="HJD53197.1"/>
    <property type="molecule type" value="Genomic_DNA"/>
</dbReference>
<keyword evidence="9 17" id="KW-0067">ATP-binding</keyword>
<dbReference type="Gene3D" id="3.40.50.20">
    <property type="match status" value="1"/>
</dbReference>
<feature type="active site" evidence="15">
    <location>
        <position position="165"/>
    </location>
</feature>
<dbReference type="SUPFAM" id="SSF56059">
    <property type="entry name" value="Glutathione synthetase ATP-binding domain-like"/>
    <property type="match status" value="1"/>
</dbReference>
<reference evidence="19" key="1">
    <citation type="journal article" date="2021" name="PeerJ">
        <title>Extensive microbial diversity within the chicken gut microbiome revealed by metagenomics and culture.</title>
        <authorList>
            <person name="Gilroy R."/>
            <person name="Ravi A."/>
            <person name="Getino M."/>
            <person name="Pursley I."/>
            <person name="Horton D.L."/>
            <person name="Alikhan N.F."/>
            <person name="Baker D."/>
            <person name="Gharbi K."/>
            <person name="Hall N."/>
            <person name="Watson M."/>
            <person name="Adriaenssens E.M."/>
            <person name="Foster-Nyarko E."/>
            <person name="Jarju S."/>
            <person name="Secka A."/>
            <person name="Antonio M."/>
            <person name="Oren A."/>
            <person name="Chaudhuri R.R."/>
            <person name="La Ragione R."/>
            <person name="Hildebrand F."/>
            <person name="Pallen M.J."/>
        </authorList>
    </citation>
    <scope>NUCLEOTIDE SEQUENCE</scope>
    <source>
        <strain evidence="19">MalCec1-1739</strain>
    </source>
</reference>
<proteinExistence type="inferred from homology"/>
<keyword evidence="16" id="KW-0460">Magnesium</keyword>
<dbReference type="EC" id="6.3.2.4" evidence="4 14"/>
<dbReference type="GO" id="GO:0008716">
    <property type="term" value="F:D-alanine-D-alanine ligase activity"/>
    <property type="evidence" value="ECO:0007669"/>
    <property type="project" value="UniProtKB-UniRule"/>
</dbReference>
<comment type="catalytic activity">
    <reaction evidence="13 14">
        <text>2 D-alanine + ATP = D-alanyl-D-alanine + ADP + phosphate + H(+)</text>
        <dbReference type="Rhea" id="RHEA:11224"/>
        <dbReference type="ChEBI" id="CHEBI:15378"/>
        <dbReference type="ChEBI" id="CHEBI:30616"/>
        <dbReference type="ChEBI" id="CHEBI:43474"/>
        <dbReference type="ChEBI" id="CHEBI:57416"/>
        <dbReference type="ChEBI" id="CHEBI:57822"/>
        <dbReference type="ChEBI" id="CHEBI:456216"/>
        <dbReference type="EC" id="6.3.2.4"/>
    </reaction>
</comment>
<dbReference type="PROSITE" id="PS50975">
    <property type="entry name" value="ATP_GRASP"/>
    <property type="match status" value="1"/>
</dbReference>
<comment type="function">
    <text evidence="14">Cell wall formation.</text>
</comment>
<dbReference type="HAMAP" id="MF_00047">
    <property type="entry name" value="Dala_Dala_lig"/>
    <property type="match status" value="1"/>
</dbReference>
<keyword evidence="6 14" id="KW-0436">Ligase</keyword>
<dbReference type="InterPro" id="IPR011095">
    <property type="entry name" value="Dala_Dala_lig_C"/>
</dbReference>
<comment type="cofactor">
    <cofactor evidence="16">
        <name>Mg(2+)</name>
        <dbReference type="ChEBI" id="CHEBI:18420"/>
    </cofactor>
    <cofactor evidence="16">
        <name>Mn(2+)</name>
        <dbReference type="ChEBI" id="CHEBI:29035"/>
    </cofactor>
    <text evidence="16">Binds 2 magnesium or manganese ions per subunit.</text>
</comment>
<evidence type="ECO:0000259" key="18">
    <source>
        <dbReference type="PROSITE" id="PS50975"/>
    </source>
</evidence>
<feature type="binding site" evidence="16">
    <location>
        <position position="288"/>
    </location>
    <ligand>
        <name>Mg(2+)</name>
        <dbReference type="ChEBI" id="CHEBI:18420"/>
        <label>2</label>
    </ligand>
</feature>
<dbReference type="GO" id="GO:0005737">
    <property type="term" value="C:cytoplasm"/>
    <property type="evidence" value="ECO:0007669"/>
    <property type="project" value="UniProtKB-SubCell"/>
</dbReference>
<keyword evidence="16" id="KW-0464">Manganese</keyword>
<evidence type="ECO:0000256" key="12">
    <source>
        <dbReference type="ARBA" id="ARBA00023316"/>
    </source>
</evidence>
<evidence type="ECO:0000256" key="5">
    <source>
        <dbReference type="ARBA" id="ARBA00022490"/>
    </source>
</evidence>
<evidence type="ECO:0000256" key="8">
    <source>
        <dbReference type="ARBA" id="ARBA00022741"/>
    </source>
</evidence>
<comment type="cofactor">
    <cofactor evidence="1">
        <name>Mn(2+)</name>
        <dbReference type="ChEBI" id="CHEBI:29035"/>
    </cofactor>
</comment>
<evidence type="ECO:0000256" key="2">
    <source>
        <dbReference type="ARBA" id="ARBA00004496"/>
    </source>
</evidence>
<evidence type="ECO:0000256" key="17">
    <source>
        <dbReference type="PROSITE-ProRule" id="PRU00409"/>
    </source>
</evidence>